<dbReference type="PANTHER" id="PTHR43820">
    <property type="entry name" value="HIGH-AFFINITY BRANCHED-CHAIN AMINO ACID TRANSPORT ATP-BINDING PROTEIN LIVF"/>
    <property type="match status" value="1"/>
</dbReference>
<dbReference type="InterPro" id="IPR003439">
    <property type="entry name" value="ABC_transporter-like_ATP-bd"/>
</dbReference>
<dbReference type="Pfam" id="PF00005">
    <property type="entry name" value="ABC_tran"/>
    <property type="match status" value="1"/>
</dbReference>
<evidence type="ECO:0000259" key="6">
    <source>
        <dbReference type="PROSITE" id="PS50893"/>
    </source>
</evidence>
<dbReference type="InterPro" id="IPR017871">
    <property type="entry name" value="ABC_transporter-like_CS"/>
</dbReference>
<dbReference type="CDD" id="cd03224">
    <property type="entry name" value="ABC_TM1139_LivF_branched"/>
    <property type="match status" value="1"/>
</dbReference>
<name>A0ABU6AU67_9NOCA</name>
<keyword evidence="4 7" id="KW-0067">ATP-binding</keyword>
<keyword evidence="5" id="KW-0029">Amino-acid transport</keyword>
<dbReference type="Proteomes" id="UP001348098">
    <property type="component" value="Unassembled WGS sequence"/>
</dbReference>
<dbReference type="InterPro" id="IPR003593">
    <property type="entry name" value="AAA+_ATPase"/>
</dbReference>
<evidence type="ECO:0000313" key="8">
    <source>
        <dbReference type="Proteomes" id="UP001348098"/>
    </source>
</evidence>
<dbReference type="PANTHER" id="PTHR43820:SF4">
    <property type="entry name" value="HIGH-AFFINITY BRANCHED-CHAIN AMINO ACID TRANSPORT ATP-BINDING PROTEIN LIVF"/>
    <property type="match status" value="1"/>
</dbReference>
<protein>
    <submittedName>
        <fullName evidence="7">ABC transporter ATP-binding protein</fullName>
    </submittedName>
</protein>
<dbReference type="InterPro" id="IPR027417">
    <property type="entry name" value="P-loop_NTPase"/>
</dbReference>
<evidence type="ECO:0000313" key="7">
    <source>
        <dbReference type="EMBL" id="MEB3511036.1"/>
    </source>
</evidence>
<comment type="caution">
    <text evidence="7">The sequence shown here is derived from an EMBL/GenBank/DDBJ whole genome shotgun (WGS) entry which is preliminary data.</text>
</comment>
<dbReference type="Gene3D" id="3.40.50.300">
    <property type="entry name" value="P-loop containing nucleotide triphosphate hydrolases"/>
    <property type="match status" value="1"/>
</dbReference>
<dbReference type="RefSeq" id="WP_195080245.1">
    <property type="nucleotide sequence ID" value="NZ_JAYESH010000002.1"/>
</dbReference>
<dbReference type="PROSITE" id="PS00211">
    <property type="entry name" value="ABC_TRANSPORTER_1"/>
    <property type="match status" value="1"/>
</dbReference>
<sequence>MTTLECRGLTAGYLKERPCVREVDLALEAGQITCLLGPNGAGKTTLLMTLAGLLPRAGGEVEVVGRAVRGGRPRDAVRAGMVLVPDDRALFRQLSTKQNLMLAVADRSRRRAGLNQVLEYFPSLEKRLGVAAGRLSGGEQQMLAIGRAILQRPKVLLIDELSMGLAPVIVTEILEVLKKLAAEEGLSLLLVEQHVHLALGIADKATVLVHGRIADSATAAALRDDPGRVERAYLGANAAAASSA</sequence>
<keyword evidence="3" id="KW-0547">Nucleotide-binding</keyword>
<gene>
    <name evidence="7" type="ORF">U3653_13490</name>
</gene>
<dbReference type="GO" id="GO:0005524">
    <property type="term" value="F:ATP binding"/>
    <property type="evidence" value="ECO:0007669"/>
    <property type="project" value="UniProtKB-KW"/>
</dbReference>
<comment type="similarity">
    <text evidence="1">Belongs to the ABC transporter superfamily.</text>
</comment>
<keyword evidence="8" id="KW-1185">Reference proteome</keyword>
<dbReference type="EMBL" id="JAYKYQ010000005">
    <property type="protein sequence ID" value="MEB3511036.1"/>
    <property type="molecule type" value="Genomic_DNA"/>
</dbReference>
<proteinExistence type="inferred from homology"/>
<evidence type="ECO:0000256" key="2">
    <source>
        <dbReference type="ARBA" id="ARBA00022448"/>
    </source>
</evidence>
<feature type="domain" description="ABC transporter" evidence="6">
    <location>
        <begin position="4"/>
        <end position="235"/>
    </location>
</feature>
<evidence type="ECO:0000256" key="4">
    <source>
        <dbReference type="ARBA" id="ARBA00022840"/>
    </source>
</evidence>
<keyword evidence="2" id="KW-0813">Transport</keyword>
<organism evidence="7 8">
    <name type="scientific">Nocardia implantans</name>
    <dbReference type="NCBI Taxonomy" id="3108168"/>
    <lineage>
        <taxon>Bacteria</taxon>
        <taxon>Bacillati</taxon>
        <taxon>Actinomycetota</taxon>
        <taxon>Actinomycetes</taxon>
        <taxon>Mycobacteriales</taxon>
        <taxon>Nocardiaceae</taxon>
        <taxon>Nocardia</taxon>
    </lineage>
</organism>
<dbReference type="InterPro" id="IPR052156">
    <property type="entry name" value="BCAA_Transport_ATP-bd_LivF"/>
</dbReference>
<dbReference type="PROSITE" id="PS50893">
    <property type="entry name" value="ABC_TRANSPORTER_2"/>
    <property type="match status" value="1"/>
</dbReference>
<dbReference type="SMART" id="SM00382">
    <property type="entry name" value="AAA"/>
    <property type="match status" value="1"/>
</dbReference>
<evidence type="ECO:0000256" key="3">
    <source>
        <dbReference type="ARBA" id="ARBA00022741"/>
    </source>
</evidence>
<reference evidence="7 8" key="1">
    <citation type="submission" date="2023-12" db="EMBL/GenBank/DDBJ databases">
        <title>novel species in genus Nocarida.</title>
        <authorList>
            <person name="Li Z."/>
        </authorList>
    </citation>
    <scope>NUCLEOTIDE SEQUENCE [LARGE SCALE GENOMIC DNA]</scope>
    <source>
        <strain evidence="7 8">CDC186</strain>
    </source>
</reference>
<evidence type="ECO:0000256" key="1">
    <source>
        <dbReference type="ARBA" id="ARBA00005417"/>
    </source>
</evidence>
<accession>A0ABU6AU67</accession>
<evidence type="ECO:0000256" key="5">
    <source>
        <dbReference type="ARBA" id="ARBA00022970"/>
    </source>
</evidence>
<dbReference type="SUPFAM" id="SSF52540">
    <property type="entry name" value="P-loop containing nucleoside triphosphate hydrolases"/>
    <property type="match status" value="1"/>
</dbReference>